<evidence type="ECO:0008006" key="3">
    <source>
        <dbReference type="Google" id="ProtNLM"/>
    </source>
</evidence>
<name>A0ABZ1UG71_9BURK</name>
<reference evidence="1 2" key="1">
    <citation type="journal article" date="2019" name="Int. J. Syst. Evol. Microbiol.">
        <title>The Draft Whole-Genome Sequence of the Antibiotic Producer Empedobacter haloabium ATCC 31962 Provides Indications for Its Taxonomic Reclassification.</title>
        <authorList>
            <person name="Miess H."/>
            <person name="Arlt P."/>
            <person name="Apel A.K."/>
            <person name="Weber T."/>
            <person name="Nieselt K."/>
            <person name="Hanssen F."/>
            <person name="Czemmel S."/>
            <person name="Nahnsen S."/>
            <person name="Gross H."/>
        </authorList>
    </citation>
    <scope>NUCLEOTIDE SEQUENCE [LARGE SCALE GENOMIC DNA]</scope>
    <source>
        <strain evidence="1 2">ATCC 31962</strain>
    </source>
</reference>
<sequence length="391" mass="43106">MTTFTVFFCGTGASHEDHQNPAYIDGELIAKLARNHPGLEFDDWIIVDGPGSGNLQEADKWVRPGNYCSPMGIGFGYGWEENVAHAIAVIKKDPKWSRRRYTNKDKRALGGLVDESSVRRITPQDLQAARKKILGIPLPTVVNLVGWSRGAVTCHMMANAMAQDEQLKGITVNIFAIDPVPGPLQFQPHRVALGPNVQDYFGVFARDERSFGFTPTLPKLSVRGSYLTVILPGRHGTLVGNAHADGQRQGPQTFTAPGRLVRHFAELFLNCHGVTMTNCLNLSSYQQLKLYDEMVLLDAGYQAMQQHSYTKLPDSLGTTRPIAQGHASTNTPLAKVTALESPGGFINTHHEYLWNRVIGGRDFSKLSLEQKKLLSSFPCTARRVVTNKAAL</sequence>
<dbReference type="Proteomes" id="UP000321323">
    <property type="component" value="Chromosome"/>
</dbReference>
<evidence type="ECO:0000313" key="2">
    <source>
        <dbReference type="Proteomes" id="UP000321323"/>
    </source>
</evidence>
<accession>A0ABZ1UG71</accession>
<dbReference type="EMBL" id="CP136508">
    <property type="protein sequence ID" value="WUR11056.1"/>
    <property type="molecule type" value="Genomic_DNA"/>
</dbReference>
<protein>
    <recommendedName>
        <fullName evidence="3">Alpha/beta hydrolase</fullName>
    </recommendedName>
</protein>
<evidence type="ECO:0000313" key="1">
    <source>
        <dbReference type="EMBL" id="WUR11056.1"/>
    </source>
</evidence>
<organism evidence="1 2">
    <name type="scientific">[Empedobacter] haloabium</name>
    <dbReference type="NCBI Taxonomy" id="592317"/>
    <lineage>
        <taxon>Bacteria</taxon>
        <taxon>Pseudomonadati</taxon>
        <taxon>Pseudomonadota</taxon>
        <taxon>Betaproteobacteria</taxon>
        <taxon>Burkholderiales</taxon>
        <taxon>Oxalobacteraceae</taxon>
        <taxon>Telluria group</taxon>
        <taxon>Telluria group incertae sedis</taxon>
    </lineage>
</organism>
<gene>
    <name evidence="1" type="ORF">E7V67_015150</name>
</gene>
<keyword evidence="2" id="KW-1185">Reference proteome</keyword>
<proteinExistence type="predicted"/>